<feature type="domain" description="Peptidoglycan binding-like" evidence="3">
    <location>
        <begin position="167"/>
        <end position="201"/>
    </location>
</feature>
<dbReference type="InterPro" id="IPR036365">
    <property type="entry name" value="PGBD-like_sf"/>
</dbReference>
<proteinExistence type="predicted"/>
<dbReference type="STRING" id="471856.Jden_0478"/>
<evidence type="ECO:0000256" key="2">
    <source>
        <dbReference type="SAM" id="Phobius"/>
    </source>
</evidence>
<dbReference type="RefSeq" id="WP_015770771.1">
    <property type="nucleotide sequence ID" value="NC_013174.1"/>
</dbReference>
<dbReference type="Gene3D" id="1.10.101.10">
    <property type="entry name" value="PGBD-like superfamily/PGBD"/>
    <property type="match status" value="1"/>
</dbReference>
<dbReference type="EMBL" id="CP001706">
    <property type="protein sequence ID" value="ACV08142.1"/>
    <property type="molecule type" value="Genomic_DNA"/>
</dbReference>
<protein>
    <submittedName>
        <fullName evidence="4">Peptidoglycan-binding domain 1 protein</fullName>
    </submittedName>
</protein>
<evidence type="ECO:0000313" key="5">
    <source>
        <dbReference type="Proteomes" id="UP000000628"/>
    </source>
</evidence>
<dbReference type="InterPro" id="IPR036366">
    <property type="entry name" value="PGBDSf"/>
</dbReference>
<evidence type="ECO:0000313" key="4">
    <source>
        <dbReference type="EMBL" id="ACV08142.1"/>
    </source>
</evidence>
<dbReference type="Pfam" id="PF01471">
    <property type="entry name" value="PG_binding_1"/>
    <property type="match status" value="1"/>
</dbReference>
<dbReference type="HOGENOM" id="CLU_677595_0_0_11"/>
<organism evidence="4 5">
    <name type="scientific">Jonesia denitrificans (strain ATCC 14870 / DSM 20603 / BCRC 15368 / CIP 55.134 / JCM 11481 / NBRC 15587 / NCTC 10816 / Prevot 55134)</name>
    <name type="common">Listeria denitrificans</name>
    <dbReference type="NCBI Taxonomy" id="471856"/>
    <lineage>
        <taxon>Bacteria</taxon>
        <taxon>Bacillati</taxon>
        <taxon>Actinomycetota</taxon>
        <taxon>Actinomycetes</taxon>
        <taxon>Micrococcales</taxon>
        <taxon>Jonesiaceae</taxon>
        <taxon>Jonesia</taxon>
    </lineage>
</organism>
<feature type="compositionally biased region" description="Polar residues" evidence="1">
    <location>
        <begin position="1"/>
        <end position="23"/>
    </location>
</feature>
<evidence type="ECO:0000256" key="1">
    <source>
        <dbReference type="SAM" id="MobiDB-lite"/>
    </source>
</evidence>
<accession>C7R083</accession>
<feature type="transmembrane region" description="Helical" evidence="2">
    <location>
        <begin position="44"/>
        <end position="65"/>
    </location>
</feature>
<dbReference type="OrthoDB" id="3268648at2"/>
<dbReference type="KEGG" id="jde:Jden_0478"/>
<keyword evidence="5" id="KW-1185">Reference proteome</keyword>
<keyword evidence="2" id="KW-0812">Transmembrane</keyword>
<dbReference type="Gene3D" id="2.40.420.20">
    <property type="match status" value="1"/>
</dbReference>
<feature type="region of interest" description="Disordered" evidence="1">
    <location>
        <begin position="229"/>
        <end position="253"/>
    </location>
</feature>
<dbReference type="eggNOG" id="COG3409">
    <property type="taxonomic scope" value="Bacteria"/>
</dbReference>
<sequence length="471" mass="49342">MTQPEWDTQILHTPNSLSSTQGTDPADASASPPQSRVALPHRWMVVWVLGTLLALGVGYLAGFLVRTPLDQAQENSHVVIQATATATMHDFVPDIASGTGTIRKGRTITLPEFALPNGDTPIVTERIAKAGTTIASGRPVLSIAGHPVFVLSIPFPLYRDLAPGDSGHDVKALQQELARLGHYHGAIDGDYGPGMAAAVRELYRSSGATPPSASADLLDAVTAAQQELNAATSERPTPPSGDSTTTEDGTNTVHTERPQAALTTALAAAKRAADTPLPRFAIIAIPAKSVDVIKTPPVGTQLSESPDSLHLRSQGTTVTGRLSVLEAEGFTEGDTVTVTVQTNTHVHAEGTLTNLSEFKEGEPDNNIPPGYDYVVTVPADNATEFSDNDGVTITASHTTTTATTALAVPLLAIRQDSNGTYVLTVTHPRDAANPDDHTRINVTPGQQQDGWVDITGADLNDGDIVVLGGGQ</sequence>
<keyword evidence="2" id="KW-1133">Transmembrane helix</keyword>
<dbReference type="InterPro" id="IPR002477">
    <property type="entry name" value="Peptidoglycan-bd-like"/>
</dbReference>
<dbReference type="Proteomes" id="UP000000628">
    <property type="component" value="Chromosome"/>
</dbReference>
<reference evidence="4 5" key="1">
    <citation type="journal article" date="2009" name="Stand. Genomic Sci.">
        <title>Complete genome sequence of Jonesia denitrificans type strain (Prevot 55134).</title>
        <authorList>
            <person name="Pukall R."/>
            <person name="Gehrich-Schroter G."/>
            <person name="Lapidus A."/>
            <person name="Nolan M."/>
            <person name="Glavina Del Rio T."/>
            <person name="Lucas S."/>
            <person name="Chen F."/>
            <person name="Tice H."/>
            <person name="Pitluck S."/>
            <person name="Cheng J.F."/>
            <person name="Copeland A."/>
            <person name="Saunders E."/>
            <person name="Brettin T."/>
            <person name="Detter J.C."/>
            <person name="Bruce D."/>
            <person name="Goodwin L."/>
            <person name="Pati A."/>
            <person name="Ivanova N."/>
            <person name="Mavromatis K."/>
            <person name="Ovchinnikova G."/>
            <person name="Chen A."/>
            <person name="Palaniappan K."/>
            <person name="Land M."/>
            <person name="Hauser L."/>
            <person name="Chang Y.J."/>
            <person name="Jeffries C.D."/>
            <person name="Chain P."/>
            <person name="Goker M."/>
            <person name="Bristow J."/>
            <person name="Eisen J.A."/>
            <person name="Markowitz V."/>
            <person name="Hugenholtz P."/>
            <person name="Kyrpides N.C."/>
            <person name="Klenk H.P."/>
            <person name="Han C."/>
        </authorList>
    </citation>
    <scope>NUCLEOTIDE SEQUENCE [LARGE SCALE GENOMIC DNA]</scope>
    <source>
        <strain evidence="5">ATCC 14870 / DSM 20603 / BCRC 15368 / CIP 55.134 / JCM 11481 / NBRC 15587 / NCTC 10816 / Prevot 55134</strain>
    </source>
</reference>
<dbReference type="AlphaFoldDB" id="C7R083"/>
<dbReference type="SUPFAM" id="SSF47090">
    <property type="entry name" value="PGBD-like"/>
    <property type="match status" value="1"/>
</dbReference>
<name>C7R083_JONDD</name>
<evidence type="ECO:0000259" key="3">
    <source>
        <dbReference type="Pfam" id="PF01471"/>
    </source>
</evidence>
<keyword evidence="2" id="KW-0472">Membrane</keyword>
<gene>
    <name evidence="4" type="ordered locus">Jden_0478</name>
</gene>
<feature type="region of interest" description="Disordered" evidence="1">
    <location>
        <begin position="1"/>
        <end position="34"/>
    </location>
</feature>